<accession>A0AAN8B5X7</accession>
<reference evidence="3 4" key="1">
    <citation type="journal article" date="2023" name="Mol. Biol. Evol.">
        <title>Genomics of Secondarily Temperate Adaptation in the Only Non-Antarctic Icefish.</title>
        <authorList>
            <person name="Rivera-Colon A.G."/>
            <person name="Rayamajhi N."/>
            <person name="Minhas B.F."/>
            <person name="Madrigal G."/>
            <person name="Bilyk K.T."/>
            <person name="Yoon V."/>
            <person name="Hune M."/>
            <person name="Gregory S."/>
            <person name="Cheng C.H.C."/>
            <person name="Catchen J.M."/>
        </authorList>
    </citation>
    <scope>NUCLEOTIDE SEQUENCE [LARGE SCALE GENOMIC DNA]</scope>
    <source>
        <strain evidence="3">JC2023a</strain>
    </source>
</reference>
<dbReference type="GO" id="GO:0005886">
    <property type="term" value="C:plasma membrane"/>
    <property type="evidence" value="ECO:0007669"/>
    <property type="project" value="TreeGrafter"/>
</dbReference>
<evidence type="ECO:0000313" key="3">
    <source>
        <dbReference type="EMBL" id="KAK5878896.1"/>
    </source>
</evidence>
<organism evidence="3 4">
    <name type="scientific">Champsocephalus esox</name>
    <name type="common">pike icefish</name>
    <dbReference type="NCBI Taxonomy" id="159716"/>
    <lineage>
        <taxon>Eukaryota</taxon>
        <taxon>Metazoa</taxon>
        <taxon>Chordata</taxon>
        <taxon>Craniata</taxon>
        <taxon>Vertebrata</taxon>
        <taxon>Euteleostomi</taxon>
        <taxon>Actinopterygii</taxon>
        <taxon>Neopterygii</taxon>
        <taxon>Teleostei</taxon>
        <taxon>Neoteleostei</taxon>
        <taxon>Acanthomorphata</taxon>
        <taxon>Eupercaria</taxon>
        <taxon>Perciformes</taxon>
        <taxon>Notothenioidei</taxon>
        <taxon>Channichthyidae</taxon>
        <taxon>Champsocephalus</taxon>
    </lineage>
</organism>
<dbReference type="PANTHER" id="PTHR46848">
    <property type="entry name" value="REGULATOR OF G-PROTEIN SIGNALING 3"/>
    <property type="match status" value="1"/>
</dbReference>
<dbReference type="PANTHER" id="PTHR46848:SF1">
    <property type="entry name" value="REGULATOR OF G-PROTEIN SIGNALING 3"/>
    <property type="match status" value="1"/>
</dbReference>
<gene>
    <name evidence="3" type="ORF">CesoFtcFv8_024261</name>
</gene>
<keyword evidence="4" id="KW-1185">Reference proteome</keyword>
<dbReference type="EMBL" id="JAULUE010002065">
    <property type="protein sequence ID" value="KAK5878896.1"/>
    <property type="molecule type" value="Genomic_DNA"/>
</dbReference>
<feature type="region of interest" description="Disordered" evidence="1">
    <location>
        <begin position="1"/>
        <end position="25"/>
    </location>
</feature>
<dbReference type="Pfam" id="PF00168">
    <property type="entry name" value="C2"/>
    <property type="match status" value="1"/>
</dbReference>
<comment type="caution">
    <text evidence="3">The sequence shown here is derived from an EMBL/GenBank/DDBJ whole genome shotgun (WGS) entry which is preliminary data.</text>
</comment>
<protein>
    <recommendedName>
        <fullName evidence="2">C2 domain-containing protein</fullName>
    </recommendedName>
</protein>
<feature type="domain" description="C2" evidence="2">
    <location>
        <begin position="23"/>
        <end position="142"/>
    </location>
</feature>
<dbReference type="AlphaFoldDB" id="A0AAN8B5X7"/>
<dbReference type="Gene3D" id="2.60.40.150">
    <property type="entry name" value="C2 domain"/>
    <property type="match status" value="1"/>
</dbReference>
<dbReference type="Proteomes" id="UP001335648">
    <property type="component" value="Unassembled WGS sequence"/>
</dbReference>
<dbReference type="GO" id="GO:0005634">
    <property type="term" value="C:nucleus"/>
    <property type="evidence" value="ECO:0007669"/>
    <property type="project" value="TreeGrafter"/>
</dbReference>
<evidence type="ECO:0000259" key="2">
    <source>
        <dbReference type="PROSITE" id="PS50004"/>
    </source>
</evidence>
<dbReference type="InterPro" id="IPR000008">
    <property type="entry name" value="C2_dom"/>
</dbReference>
<evidence type="ECO:0000313" key="4">
    <source>
        <dbReference type="Proteomes" id="UP001335648"/>
    </source>
</evidence>
<proteinExistence type="predicted"/>
<dbReference type="SUPFAM" id="SSF49562">
    <property type="entry name" value="C2 domain (Calcium/lipid-binding domain, CaLB)"/>
    <property type="match status" value="1"/>
</dbReference>
<dbReference type="SMART" id="SM00239">
    <property type="entry name" value="C2"/>
    <property type="match status" value="1"/>
</dbReference>
<name>A0AAN8B5X7_9TELE</name>
<dbReference type="PROSITE" id="PS50004">
    <property type="entry name" value="C2"/>
    <property type="match status" value="1"/>
</dbReference>
<dbReference type="InterPro" id="IPR035892">
    <property type="entry name" value="C2_domain_sf"/>
</dbReference>
<evidence type="ECO:0000256" key="1">
    <source>
        <dbReference type="SAM" id="MobiDB-lite"/>
    </source>
</evidence>
<sequence>MTNKSPRALRSARRLTGKGNNGRQSQLKLSITQEQEVLVVCVLEARGIVEDCQRSCDSYVKIGMFPDSDPSDRQKSRMVPECRNPIFLQTFYFVVSEGDLHKRLLFTMWNSDSTSRISALLGCMSFGVRSLMDPGKEFQGWYFLLGEELGRKKHLKVPTQHNNPTALSLHQSEGLEVGRLEARD</sequence>